<sequence length="140" mass="16609">MPADYYAIPPSFGALTKRQPIDKLPLSESVAQNIALYLSTRPNEYHFDPDYGCIIHNYEFHELNETPSKDQIKRSIEEYLRKFDKRIEPERVAVDVADIEEKIDGRNPRICRYVQIVIRCRMTQTREILPEMKFRVVRYS</sequence>
<dbReference type="SUPFAM" id="SSF160719">
    <property type="entry name" value="gpW/gp25-like"/>
    <property type="match status" value="1"/>
</dbReference>
<protein>
    <submittedName>
        <fullName evidence="2">GPW/gp25 family protein</fullName>
    </submittedName>
</protein>
<evidence type="ECO:0000313" key="2">
    <source>
        <dbReference type="EMBL" id="NEU69662.1"/>
    </source>
</evidence>
<reference evidence="2 3" key="1">
    <citation type="submission" date="2020-02" db="EMBL/GenBank/DDBJ databases">
        <title>Draft genome sequence of two Spirosoma agri KCTC 52727 and Spirosoma terrae KCTC 52035.</title>
        <authorList>
            <person name="Rojas J."/>
            <person name="Ambika Manirajan B."/>
            <person name="Ratering S."/>
            <person name="Suarez C."/>
            <person name="Schnell S."/>
        </authorList>
    </citation>
    <scope>NUCLEOTIDE SEQUENCE [LARGE SCALE GENOMIC DNA]</scope>
    <source>
        <strain evidence="2 3">KCTC 52727</strain>
    </source>
</reference>
<gene>
    <name evidence="2" type="ORF">GK091_22470</name>
</gene>
<dbReference type="EMBL" id="JAAGNZ010000002">
    <property type="protein sequence ID" value="NEU69662.1"/>
    <property type="molecule type" value="Genomic_DNA"/>
</dbReference>
<evidence type="ECO:0000313" key="3">
    <source>
        <dbReference type="Proteomes" id="UP000477386"/>
    </source>
</evidence>
<dbReference type="AlphaFoldDB" id="A0A6M0IP09"/>
<evidence type="ECO:0000259" key="1">
    <source>
        <dbReference type="Pfam" id="PF04965"/>
    </source>
</evidence>
<comment type="caution">
    <text evidence="2">The sequence shown here is derived from an EMBL/GenBank/DDBJ whole genome shotgun (WGS) entry which is preliminary data.</text>
</comment>
<feature type="domain" description="IraD/Gp25-like" evidence="1">
    <location>
        <begin position="26"/>
        <end position="124"/>
    </location>
</feature>
<keyword evidence="3" id="KW-1185">Reference proteome</keyword>
<dbReference type="Proteomes" id="UP000477386">
    <property type="component" value="Unassembled WGS sequence"/>
</dbReference>
<accession>A0A6M0IP09</accession>
<proteinExistence type="predicted"/>
<organism evidence="2 3">
    <name type="scientific">Spirosoma agri</name>
    <dbReference type="NCBI Taxonomy" id="1987381"/>
    <lineage>
        <taxon>Bacteria</taxon>
        <taxon>Pseudomonadati</taxon>
        <taxon>Bacteroidota</taxon>
        <taxon>Cytophagia</taxon>
        <taxon>Cytophagales</taxon>
        <taxon>Cytophagaceae</taxon>
        <taxon>Spirosoma</taxon>
    </lineage>
</organism>
<dbReference type="InterPro" id="IPR007048">
    <property type="entry name" value="IraD/Gp25-like"/>
</dbReference>
<name>A0A6M0IP09_9BACT</name>
<dbReference type="RefSeq" id="WP_164042213.1">
    <property type="nucleotide sequence ID" value="NZ_JAAGNZ010000002.1"/>
</dbReference>
<dbReference type="Gene3D" id="3.10.450.40">
    <property type="match status" value="1"/>
</dbReference>
<dbReference type="Pfam" id="PF04965">
    <property type="entry name" value="GPW_gp25"/>
    <property type="match status" value="1"/>
</dbReference>